<protein>
    <submittedName>
        <fullName evidence="2">Mitochondrial protein</fullName>
    </submittedName>
</protein>
<dbReference type="InterPro" id="IPR051320">
    <property type="entry name" value="Viral_Replic_Matur_Polypro"/>
</dbReference>
<dbReference type="InterPro" id="IPR043128">
    <property type="entry name" value="Rev_trsase/Diguanyl_cyclase"/>
</dbReference>
<dbReference type="SUPFAM" id="SSF56672">
    <property type="entry name" value="DNA/RNA polymerases"/>
    <property type="match status" value="1"/>
</dbReference>
<dbReference type="AlphaFoldDB" id="A0ABD1BU13"/>
<keyword evidence="3" id="KW-1185">Reference proteome</keyword>
<evidence type="ECO:0000313" key="2">
    <source>
        <dbReference type="EMBL" id="KAL1220684.1"/>
    </source>
</evidence>
<dbReference type="CDD" id="cd01647">
    <property type="entry name" value="RT_LTR"/>
    <property type="match status" value="1"/>
</dbReference>
<feature type="domain" description="Reverse transcriptase" evidence="1">
    <location>
        <begin position="1"/>
        <end position="82"/>
    </location>
</feature>
<dbReference type="FunFam" id="3.30.70.270:FF:000003">
    <property type="entry name" value="Transposon Ty3-G Gag-Pol polyprotein"/>
    <property type="match status" value="1"/>
</dbReference>
<dbReference type="PANTHER" id="PTHR33064">
    <property type="entry name" value="POL PROTEIN"/>
    <property type="match status" value="1"/>
</dbReference>
<dbReference type="PANTHER" id="PTHR33064:SF37">
    <property type="entry name" value="RIBONUCLEASE H"/>
    <property type="match status" value="1"/>
</dbReference>
<dbReference type="InterPro" id="IPR000477">
    <property type="entry name" value="RT_dom"/>
</dbReference>
<dbReference type="Gene3D" id="3.30.70.270">
    <property type="match status" value="2"/>
</dbReference>
<dbReference type="Proteomes" id="UP001558713">
    <property type="component" value="Unassembled WGS sequence"/>
</dbReference>
<evidence type="ECO:0000313" key="3">
    <source>
        <dbReference type="Proteomes" id="UP001558713"/>
    </source>
</evidence>
<accession>A0ABD1BU13</accession>
<gene>
    <name evidence="2" type="ORF">V5N11_007453</name>
</gene>
<name>A0ABD1BU13_CARAN</name>
<dbReference type="EMBL" id="JBANAX010000149">
    <property type="protein sequence ID" value="KAL1220684.1"/>
    <property type="molecule type" value="Genomic_DNA"/>
</dbReference>
<reference evidence="2 3" key="1">
    <citation type="submission" date="2024-04" db="EMBL/GenBank/DDBJ databases">
        <title>Genome assembly C_amara_ONT_v2.</title>
        <authorList>
            <person name="Yant L."/>
            <person name="Moore C."/>
            <person name="Slenker M."/>
        </authorList>
    </citation>
    <scope>NUCLEOTIDE SEQUENCE [LARGE SCALE GENOMIC DNA]</scope>
    <source>
        <tissue evidence="2">Leaf</tissue>
    </source>
</reference>
<evidence type="ECO:0000259" key="1">
    <source>
        <dbReference type="PROSITE" id="PS50878"/>
    </source>
</evidence>
<dbReference type="PROSITE" id="PS50878">
    <property type="entry name" value="RT_POL"/>
    <property type="match status" value="1"/>
</dbReference>
<dbReference type="Pfam" id="PF00078">
    <property type="entry name" value="RVT_1"/>
    <property type="match status" value="1"/>
</dbReference>
<sequence length="130" mass="14943">MPFGLTNAPAAFMRLMNNIFQEYLDEFVIIFLDDILVYSKSLEEHEVHLRVVLAKLWEHKLFAKLSKCNFWQQKIGFLGQVISAEGVSVDLEKVGAISAWPRSRNATEIRRFLGLAGYYRRFVKGFASLA</sequence>
<proteinExistence type="predicted"/>
<comment type="caution">
    <text evidence="2">The sequence shown here is derived from an EMBL/GenBank/DDBJ whole genome shotgun (WGS) entry which is preliminary data.</text>
</comment>
<organism evidence="2 3">
    <name type="scientific">Cardamine amara subsp. amara</name>
    <dbReference type="NCBI Taxonomy" id="228776"/>
    <lineage>
        <taxon>Eukaryota</taxon>
        <taxon>Viridiplantae</taxon>
        <taxon>Streptophyta</taxon>
        <taxon>Embryophyta</taxon>
        <taxon>Tracheophyta</taxon>
        <taxon>Spermatophyta</taxon>
        <taxon>Magnoliopsida</taxon>
        <taxon>eudicotyledons</taxon>
        <taxon>Gunneridae</taxon>
        <taxon>Pentapetalae</taxon>
        <taxon>rosids</taxon>
        <taxon>malvids</taxon>
        <taxon>Brassicales</taxon>
        <taxon>Brassicaceae</taxon>
        <taxon>Cardamineae</taxon>
        <taxon>Cardamine</taxon>
    </lineage>
</organism>
<dbReference type="InterPro" id="IPR043502">
    <property type="entry name" value="DNA/RNA_pol_sf"/>
</dbReference>